<evidence type="ECO:0000256" key="1">
    <source>
        <dbReference type="SAM" id="Phobius"/>
    </source>
</evidence>
<keyword evidence="3" id="KW-1185">Reference proteome</keyword>
<evidence type="ECO:0000313" key="2">
    <source>
        <dbReference type="EMBL" id="KTC75292.1"/>
    </source>
</evidence>
<protein>
    <submittedName>
        <fullName evidence="2">Uncharacterized protein</fullName>
    </submittedName>
</protein>
<evidence type="ECO:0000313" key="3">
    <source>
        <dbReference type="Proteomes" id="UP000054695"/>
    </source>
</evidence>
<proteinExistence type="predicted"/>
<comment type="caution">
    <text evidence="2">The sequence shown here is derived from an EMBL/GenBank/DDBJ whole genome shotgun (WGS) entry which is preliminary data.</text>
</comment>
<organism evidence="2 3">
    <name type="scientific">Legionella bozemanae</name>
    <name type="common">Fluoribacter bozemanae</name>
    <dbReference type="NCBI Taxonomy" id="447"/>
    <lineage>
        <taxon>Bacteria</taxon>
        <taxon>Pseudomonadati</taxon>
        <taxon>Pseudomonadota</taxon>
        <taxon>Gammaproteobacteria</taxon>
        <taxon>Legionellales</taxon>
        <taxon>Legionellaceae</taxon>
        <taxon>Legionella</taxon>
    </lineage>
</organism>
<dbReference type="AlphaFoldDB" id="A0A0W0RW16"/>
<dbReference type="EMBL" id="LNXU01000011">
    <property type="protein sequence ID" value="KTC75292.1"/>
    <property type="molecule type" value="Genomic_DNA"/>
</dbReference>
<keyword evidence="1" id="KW-1133">Transmembrane helix</keyword>
<dbReference type="Proteomes" id="UP000054695">
    <property type="component" value="Unassembled WGS sequence"/>
</dbReference>
<dbReference type="OrthoDB" id="5651340at2"/>
<dbReference type="RefSeq" id="WP_058458589.1">
    <property type="nucleotide sequence ID" value="NZ_CAAAIY010000029.1"/>
</dbReference>
<keyword evidence="1" id="KW-0812">Transmembrane</keyword>
<sequence length="305" mass="34244">MASVLETVLETIGIKKQSTYTPIPQLGINSELNKLQLESQTYFTIGGAARADDNTLAITAKQHFLTTNADHTEFLKQCTELVKKKSMQLKSIDQKIIGSVVFGVTATALSFLPVIGYIGWLGWAAAAYFINQRATAYAEYHEALTLLVGACNWSLGEGPDERRDKVIRNLTENKAIREMMAVLYPVLTETQVRHLIANDIEEVFTQELHEYEKRFQVGFKPDGFFSKKDDTIALSKKGAEFSRCIYGFNKGGVMDFLDAIVSILPDLYRAAVHGCHQLKHWWQGKTHAQDSEAESHEQEHKATIK</sequence>
<dbReference type="STRING" id="447.Lboz_0899"/>
<gene>
    <name evidence="2" type="ORF">Lboz_0899</name>
</gene>
<feature type="transmembrane region" description="Helical" evidence="1">
    <location>
        <begin position="96"/>
        <end position="123"/>
    </location>
</feature>
<dbReference type="PATRIC" id="fig|447.4.peg.972"/>
<keyword evidence="1" id="KW-0472">Membrane</keyword>
<reference evidence="2 3" key="1">
    <citation type="submission" date="2015-11" db="EMBL/GenBank/DDBJ databases">
        <title>Genomic analysis of 38 Legionella species identifies large and diverse effector repertoires.</title>
        <authorList>
            <person name="Burstein D."/>
            <person name="Amaro F."/>
            <person name="Zusman T."/>
            <person name="Lifshitz Z."/>
            <person name="Cohen O."/>
            <person name="Gilbert J.A."/>
            <person name="Pupko T."/>
            <person name="Shuman H.A."/>
            <person name="Segal G."/>
        </authorList>
    </citation>
    <scope>NUCLEOTIDE SEQUENCE [LARGE SCALE GENOMIC DNA]</scope>
    <source>
        <strain evidence="2 3">WIGA</strain>
    </source>
</reference>
<accession>A0A0W0RW16</accession>
<name>A0A0W0RW16_LEGBO</name>